<protein>
    <submittedName>
        <fullName evidence="2">Uncharacterized protein</fullName>
    </submittedName>
</protein>
<feature type="compositionally biased region" description="Low complexity" evidence="1">
    <location>
        <begin position="67"/>
        <end position="90"/>
    </location>
</feature>
<organism evidence="2 3">
    <name type="scientific">Polarella glacialis</name>
    <name type="common">Dinoflagellate</name>
    <dbReference type="NCBI Taxonomy" id="89957"/>
    <lineage>
        <taxon>Eukaryota</taxon>
        <taxon>Sar</taxon>
        <taxon>Alveolata</taxon>
        <taxon>Dinophyceae</taxon>
        <taxon>Suessiales</taxon>
        <taxon>Suessiaceae</taxon>
        <taxon>Polarella</taxon>
    </lineage>
</organism>
<feature type="region of interest" description="Disordered" evidence="1">
    <location>
        <begin position="34"/>
        <end position="175"/>
    </location>
</feature>
<reference evidence="2" key="1">
    <citation type="submission" date="2021-02" db="EMBL/GenBank/DDBJ databases">
        <authorList>
            <person name="Dougan E. K."/>
            <person name="Rhodes N."/>
            <person name="Thang M."/>
            <person name="Chan C."/>
        </authorList>
    </citation>
    <scope>NUCLEOTIDE SEQUENCE</scope>
</reference>
<gene>
    <name evidence="2" type="ORF">PGLA1383_LOCUS15118</name>
</gene>
<dbReference type="AlphaFoldDB" id="A0A813EC42"/>
<comment type="caution">
    <text evidence="2">The sequence shown here is derived from an EMBL/GenBank/DDBJ whole genome shotgun (WGS) entry which is preliminary data.</text>
</comment>
<accession>A0A813EC42</accession>
<evidence type="ECO:0000313" key="3">
    <source>
        <dbReference type="Proteomes" id="UP000654075"/>
    </source>
</evidence>
<feature type="compositionally biased region" description="Basic and acidic residues" evidence="1">
    <location>
        <begin position="57"/>
        <end position="66"/>
    </location>
</feature>
<dbReference type="EMBL" id="CAJNNV010008800">
    <property type="protein sequence ID" value="CAE8596657.1"/>
    <property type="molecule type" value="Genomic_DNA"/>
</dbReference>
<evidence type="ECO:0000256" key="1">
    <source>
        <dbReference type="SAM" id="MobiDB-lite"/>
    </source>
</evidence>
<name>A0A813EC42_POLGL</name>
<proteinExistence type="predicted"/>
<feature type="compositionally biased region" description="Basic and acidic residues" evidence="1">
    <location>
        <begin position="154"/>
        <end position="167"/>
    </location>
</feature>
<feature type="non-terminal residue" evidence="2">
    <location>
        <position position="1"/>
    </location>
</feature>
<dbReference type="Proteomes" id="UP000654075">
    <property type="component" value="Unassembled WGS sequence"/>
</dbReference>
<keyword evidence="3" id="KW-1185">Reference proteome</keyword>
<evidence type="ECO:0000313" key="2">
    <source>
        <dbReference type="EMBL" id="CAE8596657.1"/>
    </source>
</evidence>
<sequence>MQGLHVSKPHGGGALPIGGKLRQRALAAEDGSQFLHVSDPSSSSAGKRIRAAVGKPDGQDDKRPRVAEPAFSKAAFDAAHRAAASASQVAGHTPPLQKPPPTWAAAEVRQVSLSAKAPPPSRACAPVISPSNKALPKSAASGILASLQRSPAKKVSEPEASSQKDAEQVEAEQVEAEQRTREMKFFSDFFRQVSQLRAAGVLPQE</sequence>